<keyword evidence="9 10" id="KW-0624">Polysaccharide degradation</keyword>
<dbReference type="Gene3D" id="3.40.50.1700">
    <property type="entry name" value="Glycoside hydrolase family 3 C-terminal domain"/>
    <property type="match status" value="1"/>
</dbReference>
<dbReference type="PROSITE" id="PS00775">
    <property type="entry name" value="GLYCOSYL_HYDROL_F3"/>
    <property type="match status" value="1"/>
</dbReference>
<dbReference type="FunFam" id="2.60.40.10:FF:000495">
    <property type="entry name" value="Periplasmic beta-glucosidase"/>
    <property type="match status" value="1"/>
</dbReference>
<evidence type="ECO:0000256" key="5">
    <source>
        <dbReference type="ARBA" id="ARBA00022801"/>
    </source>
</evidence>
<dbReference type="InterPro" id="IPR037524">
    <property type="entry name" value="PA14/GLEYA"/>
</dbReference>
<dbReference type="InterPro" id="IPR017853">
    <property type="entry name" value="GH"/>
</dbReference>
<dbReference type="InterPro" id="IPR001764">
    <property type="entry name" value="Glyco_hydro_3_N"/>
</dbReference>
<dbReference type="GO" id="GO:0008422">
    <property type="term" value="F:beta-glucosidase activity"/>
    <property type="evidence" value="ECO:0007669"/>
    <property type="project" value="UniProtKB-EC"/>
</dbReference>
<proteinExistence type="inferred from homology"/>
<dbReference type="Proteomes" id="UP000256645">
    <property type="component" value="Unassembled WGS sequence"/>
</dbReference>
<evidence type="ECO:0000256" key="2">
    <source>
        <dbReference type="ARBA" id="ARBA00004987"/>
    </source>
</evidence>
<evidence type="ECO:0000256" key="4">
    <source>
        <dbReference type="ARBA" id="ARBA00012744"/>
    </source>
</evidence>
<dbReference type="PANTHER" id="PTHR42715">
    <property type="entry name" value="BETA-GLUCOSIDASE"/>
    <property type="match status" value="1"/>
</dbReference>
<dbReference type="PROSITE" id="PS51820">
    <property type="entry name" value="PA14"/>
    <property type="match status" value="1"/>
</dbReference>
<evidence type="ECO:0000256" key="9">
    <source>
        <dbReference type="ARBA" id="ARBA00023326"/>
    </source>
</evidence>
<dbReference type="SUPFAM" id="SSF51445">
    <property type="entry name" value="(Trans)glycosidases"/>
    <property type="match status" value="1"/>
</dbReference>
<dbReference type="STRING" id="1849047.A0A3D8QB67"/>
<keyword evidence="7 10" id="KW-0119">Carbohydrate metabolism</keyword>
<evidence type="ECO:0000313" key="12">
    <source>
        <dbReference type="EMBL" id="RDW58890.1"/>
    </source>
</evidence>
<dbReference type="UniPathway" id="UPA00696"/>
<dbReference type="PANTHER" id="PTHR42715:SF3">
    <property type="entry name" value="BETA-GLUCOSIDASE B-RELATED"/>
    <property type="match status" value="1"/>
</dbReference>
<dbReference type="GO" id="GO:0030245">
    <property type="term" value="P:cellulose catabolic process"/>
    <property type="evidence" value="ECO:0007669"/>
    <property type="project" value="UniProtKB-UniPathway"/>
</dbReference>
<dbReference type="Pfam" id="PF01915">
    <property type="entry name" value="Glyco_hydro_3_C"/>
    <property type="match status" value="1"/>
</dbReference>
<reference evidence="12 13" key="1">
    <citation type="journal article" date="2018" name="IMA Fungus">
        <title>IMA Genome-F 9: Draft genome sequence of Annulohypoxylon stygium, Aspergillus mulundensis, Berkeleyomyces basicola (syn. Thielaviopsis basicola), Ceratocystis smalleyi, two Cercospora beticola strains, Coleophoma cylindrospora, Fusarium fracticaudum, Phialophora cf. hyalina, and Morchella septimelata.</title>
        <authorList>
            <person name="Wingfield B.D."/>
            <person name="Bills G.F."/>
            <person name="Dong Y."/>
            <person name="Huang W."/>
            <person name="Nel W.J."/>
            <person name="Swalarsk-Parry B.S."/>
            <person name="Vaghefi N."/>
            <person name="Wilken P.M."/>
            <person name="An Z."/>
            <person name="de Beer Z.W."/>
            <person name="De Vos L."/>
            <person name="Chen L."/>
            <person name="Duong T.A."/>
            <person name="Gao Y."/>
            <person name="Hammerbacher A."/>
            <person name="Kikkert J.R."/>
            <person name="Li Y."/>
            <person name="Li H."/>
            <person name="Li K."/>
            <person name="Li Q."/>
            <person name="Liu X."/>
            <person name="Ma X."/>
            <person name="Naidoo K."/>
            <person name="Pethybridge S.J."/>
            <person name="Sun J."/>
            <person name="Steenkamp E.T."/>
            <person name="van der Nest M.A."/>
            <person name="van Wyk S."/>
            <person name="Wingfield M.J."/>
            <person name="Xiong C."/>
            <person name="Yue Q."/>
            <person name="Zhang X."/>
        </authorList>
    </citation>
    <scope>NUCLEOTIDE SEQUENCE [LARGE SCALE GENOMIC DNA]</scope>
    <source>
        <strain evidence="12 13">BP6252</strain>
    </source>
</reference>
<comment type="caution">
    <text evidence="12">The sequence shown here is derived from an EMBL/GenBank/DDBJ whole genome shotgun (WGS) entry which is preliminary data.</text>
</comment>
<evidence type="ECO:0000256" key="10">
    <source>
        <dbReference type="RuleBase" id="RU361161"/>
    </source>
</evidence>
<dbReference type="InterPro" id="IPR036881">
    <property type="entry name" value="Glyco_hydro_3_C_sf"/>
</dbReference>
<dbReference type="EC" id="3.2.1.21" evidence="4 10"/>
<dbReference type="InterPro" id="IPR002772">
    <property type="entry name" value="Glyco_hydro_3_C"/>
</dbReference>
<keyword evidence="13" id="KW-1185">Reference proteome</keyword>
<organism evidence="12 13">
    <name type="scientific">Coleophoma cylindrospora</name>
    <dbReference type="NCBI Taxonomy" id="1849047"/>
    <lineage>
        <taxon>Eukaryota</taxon>
        <taxon>Fungi</taxon>
        <taxon>Dikarya</taxon>
        <taxon>Ascomycota</taxon>
        <taxon>Pezizomycotina</taxon>
        <taxon>Leotiomycetes</taxon>
        <taxon>Helotiales</taxon>
        <taxon>Dermateaceae</taxon>
        <taxon>Coleophoma</taxon>
    </lineage>
</organism>
<dbReference type="Gene3D" id="2.60.120.260">
    <property type="entry name" value="Galactose-binding domain-like"/>
    <property type="match status" value="1"/>
</dbReference>
<gene>
    <name evidence="12" type="ORF">BP6252_13366</name>
</gene>
<evidence type="ECO:0000256" key="6">
    <source>
        <dbReference type="ARBA" id="ARBA00023180"/>
    </source>
</evidence>
<sequence length="870" mass="93775">MDDASVFSALGFEGRRTAPSTRANTDLSPHGYTVPSVIMGSPVDIEGLISQLTLEEKISLLAGQNFWETVPVPRLNIPSLKVSDGPNGARGAQFKGGVKAACFPASVSLAATWDQSLPQKIGNALAEETISKGAYVLLAPTVCPHRSPLGGRNFESFSEDPFLAGQLATSYIIGLQEKGVGATIKHFAANEQETRRFTMNVNVSERALREIYLKPFEIAVKKAEPWALMTSYNLVNGTHSDLNEHLLQTILREQWGFKGLVMSDWGGTNSVAESITAGLDLEMPGPANRRKMEDVKKAISSGSLKVESIDGCVRAILKLLEKTGKFAKPETPPEQAISLPAHRKLIREAGAQGIVLLKNENDILPLKKSGVKSVAALGLAKECLAHGGGSAAVNCHYKITPYEALERTLGKDVDLRFSQGAKIFRNLPDMVEGLFNLENKPGLTLSRYDTRDFSSTPEVSSHDMGTYVPLESRCEAAKLEGVYRPTVTGSHHLSFSSLGPSKFFINDKVVLETTKNSDDSMGFLLGGVVEEIVSFDFVAGEEYKIRLETVAPKDEAEGGLSLLEGLLGVHLGFMLQSDYEADLLTDAVEIAKTSDIALIFVGNTPVWETEGQDMTTMSLPANGSQDALIKAVCEVNSNVVVINSTGVAISMPWLSSVSAMVQTWFPGQEAGNSIVDVLFGDVNPGGKLPISIPHRIEDTPAYGNFPGDVDTLQVTYQEGVEIGYRFYDKKPERVLFPFGFGLSYSKFEISSVKVEGKVLAKGGAISVSADVKNVAGVAGHEVVQVYIAPLNSKVDRPIKTLAGFAKVALASGESKTAQVSVSFESAAFWDETLNMWKVEEGDYEILVGNSSANIVSKEKIAVKETFTYGP</sequence>
<dbReference type="Gene3D" id="2.60.40.10">
    <property type="entry name" value="Immunoglobulins"/>
    <property type="match status" value="1"/>
</dbReference>
<dbReference type="InterPro" id="IPR036962">
    <property type="entry name" value="Glyco_hydro_3_N_sf"/>
</dbReference>
<evidence type="ECO:0000259" key="11">
    <source>
        <dbReference type="PROSITE" id="PS51820"/>
    </source>
</evidence>
<dbReference type="Pfam" id="PF07691">
    <property type="entry name" value="PA14"/>
    <property type="match status" value="1"/>
</dbReference>
<dbReference type="Pfam" id="PF14310">
    <property type="entry name" value="Fn3-like"/>
    <property type="match status" value="1"/>
</dbReference>
<keyword evidence="6" id="KW-0325">Glycoprotein</keyword>
<evidence type="ECO:0000313" key="13">
    <source>
        <dbReference type="Proteomes" id="UP000256645"/>
    </source>
</evidence>
<evidence type="ECO:0000256" key="1">
    <source>
        <dbReference type="ARBA" id="ARBA00000448"/>
    </source>
</evidence>
<evidence type="ECO:0000256" key="3">
    <source>
        <dbReference type="ARBA" id="ARBA00005336"/>
    </source>
</evidence>
<dbReference type="Gene3D" id="3.20.20.300">
    <property type="entry name" value="Glycoside hydrolase, family 3, N-terminal domain"/>
    <property type="match status" value="1"/>
</dbReference>
<dbReference type="EMBL" id="PDLM01000017">
    <property type="protein sequence ID" value="RDW58890.1"/>
    <property type="molecule type" value="Genomic_DNA"/>
</dbReference>
<dbReference type="OrthoDB" id="47059at2759"/>
<dbReference type="InterPro" id="IPR011658">
    <property type="entry name" value="PA14_dom"/>
</dbReference>
<comment type="similarity">
    <text evidence="3 10">Belongs to the glycosyl hydrolase 3 family.</text>
</comment>
<protein>
    <recommendedName>
        <fullName evidence="4 10">beta-glucosidase</fullName>
        <ecNumber evidence="4 10">3.2.1.21</ecNumber>
    </recommendedName>
</protein>
<name>A0A3D8QB67_9HELO</name>
<dbReference type="AlphaFoldDB" id="A0A3D8QB67"/>
<dbReference type="InterPro" id="IPR013783">
    <property type="entry name" value="Ig-like_fold"/>
</dbReference>
<evidence type="ECO:0000256" key="7">
    <source>
        <dbReference type="ARBA" id="ARBA00023277"/>
    </source>
</evidence>
<dbReference type="InterPro" id="IPR026891">
    <property type="entry name" value="Fn3-like"/>
</dbReference>
<comment type="catalytic activity">
    <reaction evidence="1 10">
        <text>Hydrolysis of terminal, non-reducing beta-D-glucosyl residues with release of beta-D-glucose.</text>
        <dbReference type="EC" id="3.2.1.21"/>
    </reaction>
</comment>
<comment type="pathway">
    <text evidence="2 10">Glycan metabolism; cellulose degradation.</text>
</comment>
<dbReference type="InterPro" id="IPR019800">
    <property type="entry name" value="Glyco_hydro_3_AS"/>
</dbReference>
<dbReference type="SUPFAM" id="SSF52279">
    <property type="entry name" value="Beta-D-glucan exohydrolase, C-terminal domain"/>
    <property type="match status" value="1"/>
</dbReference>
<accession>A0A3D8QB67</accession>
<dbReference type="InterPro" id="IPR050288">
    <property type="entry name" value="Cellulose_deg_GH3"/>
</dbReference>
<evidence type="ECO:0000256" key="8">
    <source>
        <dbReference type="ARBA" id="ARBA00023295"/>
    </source>
</evidence>
<feature type="domain" description="PA14" evidence="11">
    <location>
        <begin position="438"/>
        <end position="588"/>
    </location>
</feature>
<dbReference type="PRINTS" id="PR00133">
    <property type="entry name" value="GLHYDRLASE3"/>
</dbReference>
<dbReference type="Pfam" id="PF00933">
    <property type="entry name" value="Glyco_hydro_3"/>
    <property type="match status" value="1"/>
</dbReference>
<keyword evidence="8 10" id="KW-0326">Glycosidase</keyword>
<dbReference type="SMART" id="SM01217">
    <property type="entry name" value="Fn3_like"/>
    <property type="match status" value="1"/>
</dbReference>
<keyword evidence="5 10" id="KW-0378">Hydrolase</keyword>